<dbReference type="EMBL" id="GL888182">
    <property type="protein sequence ID" value="EGI65693.1"/>
    <property type="molecule type" value="Genomic_DNA"/>
</dbReference>
<sequence>MHSAKSAKEHHPEPRLARYHSERKRRKLLKRSTSPSPFCSLTRSASPSPAKPPPPTTYRITAAPTASGIVPTTTTAATTTTTTIQLGSSLDRPRVAPTLFSHSTPLSPPPPPPSPPPSTPPALAGDGSR</sequence>
<evidence type="ECO:0000256" key="1">
    <source>
        <dbReference type="SAM" id="MobiDB-lite"/>
    </source>
</evidence>
<dbReference type="AlphaFoldDB" id="F4WJB5"/>
<feature type="region of interest" description="Disordered" evidence="1">
    <location>
        <begin position="1"/>
        <end position="129"/>
    </location>
</feature>
<feature type="compositionally biased region" description="Pro residues" evidence="1">
    <location>
        <begin position="106"/>
        <end position="120"/>
    </location>
</feature>
<feature type="compositionally biased region" description="Polar residues" evidence="1">
    <location>
        <begin position="32"/>
        <end position="43"/>
    </location>
</feature>
<evidence type="ECO:0000313" key="2">
    <source>
        <dbReference type="EMBL" id="EGI65693.1"/>
    </source>
</evidence>
<dbReference type="Proteomes" id="UP000007755">
    <property type="component" value="Unassembled WGS sequence"/>
</dbReference>
<evidence type="ECO:0000313" key="3">
    <source>
        <dbReference type="Proteomes" id="UP000007755"/>
    </source>
</evidence>
<dbReference type="InParanoid" id="F4WJB5"/>
<proteinExistence type="predicted"/>
<accession>F4WJB5</accession>
<feature type="compositionally biased region" description="Basic residues" evidence="1">
    <location>
        <begin position="21"/>
        <end position="30"/>
    </location>
</feature>
<keyword evidence="3" id="KW-1185">Reference proteome</keyword>
<organism evidence="3">
    <name type="scientific">Acromyrmex echinatior</name>
    <name type="common">Panamanian leafcutter ant</name>
    <name type="synonym">Acromyrmex octospinosus echinatior</name>
    <dbReference type="NCBI Taxonomy" id="103372"/>
    <lineage>
        <taxon>Eukaryota</taxon>
        <taxon>Metazoa</taxon>
        <taxon>Ecdysozoa</taxon>
        <taxon>Arthropoda</taxon>
        <taxon>Hexapoda</taxon>
        <taxon>Insecta</taxon>
        <taxon>Pterygota</taxon>
        <taxon>Neoptera</taxon>
        <taxon>Endopterygota</taxon>
        <taxon>Hymenoptera</taxon>
        <taxon>Apocrita</taxon>
        <taxon>Aculeata</taxon>
        <taxon>Formicoidea</taxon>
        <taxon>Formicidae</taxon>
        <taxon>Myrmicinae</taxon>
        <taxon>Acromyrmex</taxon>
    </lineage>
</organism>
<protein>
    <submittedName>
        <fullName evidence="2">Uncharacterized protein</fullName>
    </submittedName>
</protein>
<feature type="compositionally biased region" description="Basic and acidic residues" evidence="1">
    <location>
        <begin position="1"/>
        <end position="20"/>
    </location>
</feature>
<feature type="compositionally biased region" description="Low complexity" evidence="1">
    <location>
        <begin position="72"/>
        <end position="83"/>
    </location>
</feature>
<gene>
    <name evidence="2" type="ORF">G5I_05793</name>
</gene>
<reference evidence="2" key="1">
    <citation type="submission" date="2011-02" db="EMBL/GenBank/DDBJ databases">
        <title>The genome of the leaf-cutting ant Acromyrmex echinatior suggests key adaptations to social evolution and fungus farming.</title>
        <authorList>
            <person name="Nygaard S."/>
            <person name="Zhang G."/>
        </authorList>
    </citation>
    <scope>NUCLEOTIDE SEQUENCE</scope>
</reference>
<name>F4WJB5_ACREC</name>